<evidence type="ECO:0000313" key="2">
    <source>
        <dbReference type="Proteomes" id="UP000033188"/>
    </source>
</evidence>
<organism evidence="1 2">
    <name type="scientific">Babesia bigemina</name>
    <dbReference type="NCBI Taxonomy" id="5866"/>
    <lineage>
        <taxon>Eukaryota</taxon>
        <taxon>Sar</taxon>
        <taxon>Alveolata</taxon>
        <taxon>Apicomplexa</taxon>
        <taxon>Aconoidasida</taxon>
        <taxon>Piroplasmida</taxon>
        <taxon>Babesiidae</taxon>
        <taxon>Babesia</taxon>
    </lineage>
</organism>
<dbReference type="RefSeq" id="XP_012768950.1">
    <property type="nucleotide sequence ID" value="XM_012913496.1"/>
</dbReference>
<keyword evidence="2" id="KW-1185">Reference proteome</keyword>
<accession>A0A061DCK6</accession>
<reference evidence="2" key="1">
    <citation type="journal article" date="2014" name="Nucleic Acids Res.">
        <title>The evolutionary dynamics of variant antigen genes in Babesia reveal a history of genomic innovation underlying host-parasite interaction.</title>
        <authorList>
            <person name="Jackson A.P."/>
            <person name="Otto T.D."/>
            <person name="Darby A."/>
            <person name="Ramaprasad A."/>
            <person name="Xia D."/>
            <person name="Echaide I.E."/>
            <person name="Farber M."/>
            <person name="Gahlot S."/>
            <person name="Gamble J."/>
            <person name="Gupta D."/>
            <person name="Gupta Y."/>
            <person name="Jackson L."/>
            <person name="Malandrin L."/>
            <person name="Malas T.B."/>
            <person name="Moussa E."/>
            <person name="Nair M."/>
            <person name="Reid A.J."/>
            <person name="Sanders M."/>
            <person name="Sharma J."/>
            <person name="Tracey A."/>
            <person name="Quail M.A."/>
            <person name="Weir W."/>
            <person name="Wastling J.M."/>
            <person name="Hall N."/>
            <person name="Willadsen P."/>
            <person name="Lingelbach K."/>
            <person name="Shiels B."/>
            <person name="Tait A."/>
            <person name="Berriman M."/>
            <person name="Allred D.R."/>
            <person name="Pain A."/>
        </authorList>
    </citation>
    <scope>NUCLEOTIDE SEQUENCE [LARGE SCALE GENOMIC DNA]</scope>
    <source>
        <strain evidence="2">Bond</strain>
    </source>
</reference>
<dbReference type="EMBL" id="LK391709">
    <property type="protein sequence ID" value="CDR96764.1"/>
    <property type="molecule type" value="Genomic_DNA"/>
</dbReference>
<dbReference type="VEuPathDB" id="PiroplasmaDB:BBBOND_0306680"/>
<protein>
    <submittedName>
        <fullName evidence="1">Uncharacterized protein</fullName>
    </submittedName>
</protein>
<dbReference type="OrthoDB" id="627829at2759"/>
<dbReference type="GeneID" id="24565305"/>
<dbReference type="AlphaFoldDB" id="A0A061DCK6"/>
<name>A0A061DCK6_BABBI</name>
<sequence>MVYTSLTEAPHNLKEAIDWLLAVKGDDATTNLTGLGAAVHKFLANKPIGNAVVPALEKVKLITKEFVWKQRTRGLWYVDRMLKRLEEKLWKGREELVDALEYVRESDYQNIIWTEGTTAEAVIEKLGEVVDGTEMFLDDVKIPEQYESAYSSEATWDASCKEDPRACAMVFVGIAPMLYTGLRSLKDSAVAATWPSFLMNSPGLGDMLDSVGYKDQAIRTSLSGPEVTSALRAVDGQFLNIIYDLAGFWAFYGLKNPAMQPDKNRKYPIPGVDYRINMKPIKPPKKYVLRKAPSTYTATGSNNTYNPGVPTVLDMGDTIPL</sequence>
<proteinExistence type="predicted"/>
<dbReference type="KEGG" id="bbig:BBBOND_0306680"/>
<evidence type="ECO:0000313" key="1">
    <source>
        <dbReference type="EMBL" id="CDR96764.1"/>
    </source>
</evidence>
<dbReference type="Proteomes" id="UP000033188">
    <property type="component" value="Chromosome 3"/>
</dbReference>
<gene>
    <name evidence="1" type="ORF">BBBOND_0306680</name>
</gene>